<dbReference type="AlphaFoldDB" id="A0A3B0UB03"/>
<gene>
    <name evidence="2" type="ORF">MNBD_BACTEROID01-149</name>
</gene>
<reference evidence="2" key="1">
    <citation type="submission" date="2018-06" db="EMBL/GenBank/DDBJ databases">
        <authorList>
            <person name="Zhirakovskaya E."/>
        </authorList>
    </citation>
    <scope>NUCLEOTIDE SEQUENCE</scope>
</reference>
<dbReference type="EMBL" id="UOEP01000174">
    <property type="protein sequence ID" value="VAW22547.1"/>
    <property type="molecule type" value="Genomic_DNA"/>
</dbReference>
<evidence type="ECO:0000313" key="2">
    <source>
        <dbReference type="EMBL" id="VAW22547.1"/>
    </source>
</evidence>
<keyword evidence="1" id="KW-0812">Transmembrane</keyword>
<keyword evidence="1" id="KW-0472">Membrane</keyword>
<evidence type="ECO:0008006" key="3">
    <source>
        <dbReference type="Google" id="ProtNLM"/>
    </source>
</evidence>
<protein>
    <recommendedName>
        <fullName evidence="3">DoxX family protein</fullName>
    </recommendedName>
</protein>
<accession>A0A3B0UB03</accession>
<organism evidence="2">
    <name type="scientific">hydrothermal vent metagenome</name>
    <dbReference type="NCBI Taxonomy" id="652676"/>
    <lineage>
        <taxon>unclassified sequences</taxon>
        <taxon>metagenomes</taxon>
        <taxon>ecological metagenomes</taxon>
    </lineage>
</organism>
<evidence type="ECO:0000256" key="1">
    <source>
        <dbReference type="SAM" id="Phobius"/>
    </source>
</evidence>
<feature type="transmembrane region" description="Helical" evidence="1">
    <location>
        <begin position="45"/>
        <end position="64"/>
    </location>
</feature>
<feature type="transmembrane region" description="Helical" evidence="1">
    <location>
        <begin position="12"/>
        <end position="33"/>
    </location>
</feature>
<name>A0A3B0UB03_9ZZZZ</name>
<feature type="transmembrane region" description="Helical" evidence="1">
    <location>
        <begin position="69"/>
        <end position="87"/>
    </location>
</feature>
<sequence>METQGLSKTRKIIGWVIASLLLVLYLFSASGKFMKPEELNGIGLIDWRVIIAVGEIVSAFLFFFPKTNIFGTLLLSAYMGGAIIIHMTHGISIAMPAVVLILVWANGFIRNPELLTKFSTQ</sequence>
<keyword evidence="1" id="KW-1133">Transmembrane helix</keyword>
<proteinExistence type="predicted"/>
<feature type="transmembrane region" description="Helical" evidence="1">
    <location>
        <begin position="93"/>
        <end position="109"/>
    </location>
</feature>